<sequence>MSAEHTRDWSTLLPAEKPTGPIDQAFELPEIECFTLYQFPCVLKHPSDYAMWRNEIFQILKIHRLHRLIDSGIPRPYKDSPNARRWQQMSIEVRNWIAWNMNPILVRMIVKGQPRAQLADEFMMGAETILRGSTCSPAQDYEDVSDGLFNLIGCQRRGFSSARWFVHRLMEYYTHTLNMKMGIPPFIPLLILLAEIEGDVGTEFVNLRYERLENMHNLAQDVTKAYFENVYFDVLEYLDSMGQAPSDVLHPLTE</sequence>
<organism evidence="1 2">
    <name type="scientific">Penicillium egyptiacum</name>
    <dbReference type="NCBI Taxonomy" id="1303716"/>
    <lineage>
        <taxon>Eukaryota</taxon>
        <taxon>Fungi</taxon>
        <taxon>Dikarya</taxon>
        <taxon>Ascomycota</taxon>
        <taxon>Pezizomycotina</taxon>
        <taxon>Eurotiomycetes</taxon>
        <taxon>Eurotiomycetidae</taxon>
        <taxon>Eurotiales</taxon>
        <taxon>Aspergillaceae</taxon>
        <taxon>Penicillium</taxon>
    </lineage>
</organism>
<dbReference type="AlphaFoldDB" id="A0A9W4K3N3"/>
<keyword evidence="2" id="KW-1185">Reference proteome</keyword>
<name>A0A9W4K3N3_9EURO</name>
<accession>A0A9W4K3N3</accession>
<dbReference type="OrthoDB" id="4259427at2759"/>
<dbReference type="Proteomes" id="UP001154252">
    <property type="component" value="Unassembled WGS sequence"/>
</dbReference>
<evidence type="ECO:0000313" key="2">
    <source>
        <dbReference type="Proteomes" id="UP001154252"/>
    </source>
</evidence>
<comment type="caution">
    <text evidence="1">The sequence shown here is derived from an EMBL/GenBank/DDBJ whole genome shotgun (WGS) entry which is preliminary data.</text>
</comment>
<proteinExistence type="predicted"/>
<reference evidence="1" key="1">
    <citation type="submission" date="2021-07" db="EMBL/GenBank/DDBJ databases">
        <authorList>
            <person name="Branca A.L. A."/>
        </authorList>
    </citation>
    <scope>NUCLEOTIDE SEQUENCE</scope>
</reference>
<dbReference type="EMBL" id="CAJVRC010000835">
    <property type="protein sequence ID" value="CAG8886006.1"/>
    <property type="molecule type" value="Genomic_DNA"/>
</dbReference>
<gene>
    <name evidence="1" type="ORF">PEGY_LOCUS714</name>
</gene>
<protein>
    <submittedName>
        <fullName evidence="1">Uncharacterized protein</fullName>
    </submittedName>
</protein>
<evidence type="ECO:0000313" key="1">
    <source>
        <dbReference type="EMBL" id="CAG8886006.1"/>
    </source>
</evidence>